<sequence>MSPKLEVEIRKAKKGDPEAQFAVAEAYRTGKGVDEDFAEALYWYRAAAEQGNVSAQNNLGTMFQRGIGTEKNPKLAVYWYRQAAEAGDEVAQFNLAMRYARGDGVEQNDTEAAHWFAKSADQGYTEAIGELGTMYRFGRGVPQDIAAAARYHTTAARNGDVTSIGNLLGYQGEIESAALSGSAVAALCLAEMHGNGVPVEKDLAQAYAWLGWARRLCERDDDATLRREVDIMYLGLTASLSEADQRRGEDLLKALALGQATSQVEPMPARTRHVNGKSNSGGESPADLDGLDPRKFENDFDDGQEESDDEGFEGIYGSGLRVPETSSYYEAWCAWLKANHPDDPAT</sequence>
<feature type="region of interest" description="Disordered" evidence="1">
    <location>
        <begin position="262"/>
        <end position="318"/>
    </location>
</feature>
<dbReference type="RefSeq" id="WP_172309819.1">
    <property type="nucleotide sequence ID" value="NZ_WOEY01000029.1"/>
</dbReference>
<dbReference type="InterPro" id="IPR011990">
    <property type="entry name" value="TPR-like_helical_dom_sf"/>
</dbReference>
<feature type="compositionally biased region" description="Acidic residues" evidence="1">
    <location>
        <begin position="299"/>
        <end position="312"/>
    </location>
</feature>
<evidence type="ECO:0000256" key="1">
    <source>
        <dbReference type="SAM" id="MobiDB-lite"/>
    </source>
</evidence>
<dbReference type="InterPro" id="IPR006597">
    <property type="entry name" value="Sel1-like"/>
</dbReference>
<reference evidence="2 3" key="1">
    <citation type="submission" date="2019-11" db="EMBL/GenBank/DDBJ databases">
        <title>Metabolism of dissolved organic matter in forest soils.</title>
        <authorList>
            <person name="Cyle K.T."/>
            <person name="Wilhelm R.C."/>
            <person name="Martinez C.E."/>
        </authorList>
    </citation>
    <scope>NUCLEOTIDE SEQUENCE [LARGE SCALE GENOMIC DNA]</scope>
    <source>
        <strain evidence="2 3">1N</strain>
    </source>
</reference>
<dbReference type="Gene3D" id="1.25.40.10">
    <property type="entry name" value="Tetratricopeptide repeat domain"/>
    <property type="match status" value="2"/>
</dbReference>
<gene>
    <name evidence="2" type="ORF">GNZ12_07975</name>
</gene>
<evidence type="ECO:0008006" key="4">
    <source>
        <dbReference type="Google" id="ProtNLM"/>
    </source>
</evidence>
<dbReference type="PANTHER" id="PTHR11102:SF160">
    <property type="entry name" value="ERAD-ASSOCIATED E3 UBIQUITIN-PROTEIN LIGASE COMPONENT HRD3"/>
    <property type="match status" value="1"/>
</dbReference>
<comment type="caution">
    <text evidence="2">The sequence shown here is derived from an EMBL/GenBank/DDBJ whole genome shotgun (WGS) entry which is preliminary data.</text>
</comment>
<dbReference type="Pfam" id="PF08238">
    <property type="entry name" value="Sel1"/>
    <property type="match status" value="5"/>
</dbReference>
<dbReference type="InterPro" id="IPR050767">
    <property type="entry name" value="Sel1_AlgK"/>
</dbReference>
<dbReference type="SMART" id="SM00671">
    <property type="entry name" value="SEL1"/>
    <property type="match status" value="5"/>
</dbReference>
<dbReference type="Proteomes" id="UP000652198">
    <property type="component" value="Unassembled WGS sequence"/>
</dbReference>
<organism evidence="2 3">
    <name type="scientific">Paraburkholderia solitsugae</name>
    <dbReference type="NCBI Taxonomy" id="2675748"/>
    <lineage>
        <taxon>Bacteria</taxon>
        <taxon>Pseudomonadati</taxon>
        <taxon>Pseudomonadota</taxon>
        <taxon>Betaproteobacteria</taxon>
        <taxon>Burkholderiales</taxon>
        <taxon>Burkholderiaceae</taxon>
        <taxon>Paraburkholderia</taxon>
    </lineage>
</organism>
<dbReference type="EMBL" id="WOEY01000029">
    <property type="protein sequence ID" value="NPT41255.1"/>
    <property type="molecule type" value="Genomic_DNA"/>
</dbReference>
<evidence type="ECO:0000313" key="2">
    <source>
        <dbReference type="EMBL" id="NPT41255.1"/>
    </source>
</evidence>
<dbReference type="SUPFAM" id="SSF81901">
    <property type="entry name" value="HCP-like"/>
    <property type="match status" value="1"/>
</dbReference>
<protein>
    <recommendedName>
        <fullName evidence="4">TPR repeat protein</fullName>
    </recommendedName>
</protein>
<accession>A0ABX2BJZ9</accession>
<keyword evidence="3" id="KW-1185">Reference proteome</keyword>
<proteinExistence type="predicted"/>
<evidence type="ECO:0000313" key="3">
    <source>
        <dbReference type="Proteomes" id="UP000652198"/>
    </source>
</evidence>
<name>A0ABX2BJZ9_9BURK</name>
<dbReference type="PANTHER" id="PTHR11102">
    <property type="entry name" value="SEL-1-LIKE PROTEIN"/>
    <property type="match status" value="1"/>
</dbReference>